<name>A0ABV0Y782_9TELE</name>
<evidence type="ECO:0000313" key="2">
    <source>
        <dbReference type="EMBL" id="MEQ2289649.1"/>
    </source>
</evidence>
<dbReference type="InterPro" id="IPR027954">
    <property type="entry name" value="Transcobalamin-like_C"/>
</dbReference>
<dbReference type="PANTHER" id="PTHR10559">
    <property type="entry name" value="TRANSCOBALAMIN-1/GASTRIC INTRINSIC FACTOR"/>
    <property type="match status" value="1"/>
</dbReference>
<proteinExistence type="predicted"/>
<feature type="non-terminal residue" evidence="2">
    <location>
        <position position="1"/>
    </location>
</feature>
<reference evidence="2 3" key="1">
    <citation type="submission" date="2021-06" db="EMBL/GenBank/DDBJ databases">
        <authorList>
            <person name="Palmer J.M."/>
        </authorList>
    </citation>
    <scope>NUCLEOTIDE SEQUENCE [LARGE SCALE GENOMIC DNA]</scope>
    <source>
        <strain evidence="2 3">AS_MEX2019</strain>
        <tissue evidence="2">Muscle</tissue>
    </source>
</reference>
<dbReference type="EMBL" id="JAHRIP010024046">
    <property type="protein sequence ID" value="MEQ2289649.1"/>
    <property type="molecule type" value="Genomic_DNA"/>
</dbReference>
<feature type="domain" description="Transcobalamin-like C-terminal" evidence="1">
    <location>
        <begin position="8"/>
        <end position="64"/>
    </location>
</feature>
<keyword evidence="3" id="KW-1185">Reference proteome</keyword>
<dbReference type="PANTHER" id="PTHR10559:SF18">
    <property type="entry name" value="TRANSCOBALAMIN II"/>
    <property type="match status" value="1"/>
</dbReference>
<comment type="caution">
    <text evidence="2">The sequence shown here is derived from an EMBL/GenBank/DDBJ whole genome shotgun (WGS) entry which is preliminary data.</text>
</comment>
<evidence type="ECO:0000259" key="1">
    <source>
        <dbReference type="Pfam" id="PF14478"/>
    </source>
</evidence>
<organism evidence="2 3">
    <name type="scientific">Ameca splendens</name>
    <dbReference type="NCBI Taxonomy" id="208324"/>
    <lineage>
        <taxon>Eukaryota</taxon>
        <taxon>Metazoa</taxon>
        <taxon>Chordata</taxon>
        <taxon>Craniata</taxon>
        <taxon>Vertebrata</taxon>
        <taxon>Euteleostomi</taxon>
        <taxon>Actinopterygii</taxon>
        <taxon>Neopterygii</taxon>
        <taxon>Teleostei</taxon>
        <taxon>Neoteleostei</taxon>
        <taxon>Acanthomorphata</taxon>
        <taxon>Ovalentaria</taxon>
        <taxon>Atherinomorphae</taxon>
        <taxon>Cyprinodontiformes</taxon>
        <taxon>Goodeidae</taxon>
        <taxon>Ameca</taxon>
    </lineage>
</organism>
<dbReference type="InterPro" id="IPR051588">
    <property type="entry name" value="Cobalamin_Transport"/>
</dbReference>
<dbReference type="Gene3D" id="2.170.130.30">
    <property type="match status" value="1"/>
</dbReference>
<sequence length="65" mass="7466">FTYSDDPRYGPFLESVNGLAGNPEDHTYWELLVKVPDGSIIRPNVGIGCYMPNENEQIIFNFTKW</sequence>
<protein>
    <recommendedName>
        <fullName evidence="1">Transcobalamin-like C-terminal domain-containing protein</fullName>
    </recommendedName>
</protein>
<accession>A0ABV0Y782</accession>
<dbReference type="Proteomes" id="UP001469553">
    <property type="component" value="Unassembled WGS sequence"/>
</dbReference>
<evidence type="ECO:0000313" key="3">
    <source>
        <dbReference type="Proteomes" id="UP001469553"/>
    </source>
</evidence>
<gene>
    <name evidence="2" type="ORF">AMECASPLE_035351</name>
</gene>
<dbReference type="Pfam" id="PF14478">
    <property type="entry name" value="DUF4430"/>
    <property type="match status" value="1"/>
</dbReference>